<dbReference type="GO" id="GO:0097011">
    <property type="term" value="P:cellular response to granulocyte macrophage colony-stimulating factor stimulus"/>
    <property type="evidence" value="ECO:0000266"/>
    <property type="project" value="RGD"/>
</dbReference>
<feature type="signal peptide" evidence="8">
    <location>
        <begin position="1"/>
        <end position="21"/>
    </location>
</feature>
<dbReference type="Pfam" id="PF18611">
    <property type="entry name" value="IL3Ra_N"/>
    <property type="match status" value="1"/>
</dbReference>
<evidence type="ECO:0000256" key="8">
    <source>
        <dbReference type="SAM" id="SignalP"/>
    </source>
</evidence>
<dbReference type="FunFam" id="2.60.40.10:FF:002923">
    <property type="entry name" value="Granulocyte-macrophage colony-stimulating factor receptor subunit alpha"/>
    <property type="match status" value="1"/>
</dbReference>
<dbReference type="InterPro" id="IPR036116">
    <property type="entry name" value="FN3_sf"/>
</dbReference>
<dbReference type="AGR" id="RGD:1594330"/>
<comment type="subcellular location">
    <subcellularLocation>
        <location evidence="1">Membrane</location>
        <topology evidence="1">Single-pass type I membrane protein</topology>
    </subcellularLocation>
</comment>
<dbReference type="FunFam" id="2.60.40.10:FF:003027">
    <property type="entry name" value="Granulocyte-macrophage colony-stimulating factor receptor subunit alpha"/>
    <property type="match status" value="1"/>
</dbReference>
<dbReference type="ExpressionAtlas" id="A0A0G2KAL6">
    <property type="expression patterns" value="baseline and differential"/>
</dbReference>
<dbReference type="PROSITE" id="PS50853">
    <property type="entry name" value="FN3"/>
    <property type="match status" value="1"/>
</dbReference>
<dbReference type="GO" id="GO:0070665">
    <property type="term" value="P:positive regulation of leukocyte proliferation"/>
    <property type="evidence" value="ECO:0000266"/>
    <property type="project" value="RGD"/>
</dbReference>
<gene>
    <name evidence="10 12" type="primary">Csf2ra</name>
</gene>
<organism evidence="10 11">
    <name type="scientific">Rattus norvegicus</name>
    <name type="common">Rat</name>
    <dbReference type="NCBI Taxonomy" id="10116"/>
    <lineage>
        <taxon>Eukaryota</taxon>
        <taxon>Metazoa</taxon>
        <taxon>Chordata</taxon>
        <taxon>Craniata</taxon>
        <taxon>Vertebrata</taxon>
        <taxon>Euteleostomi</taxon>
        <taxon>Mammalia</taxon>
        <taxon>Eutheria</taxon>
        <taxon>Euarchontoglires</taxon>
        <taxon>Glires</taxon>
        <taxon>Rodentia</taxon>
        <taxon>Myomorpha</taxon>
        <taxon>Muroidea</taxon>
        <taxon>Muridae</taxon>
        <taxon>Murinae</taxon>
        <taxon>Rattus</taxon>
    </lineage>
</organism>
<dbReference type="Pfam" id="PF09240">
    <property type="entry name" value="IL6Ra-bind"/>
    <property type="match status" value="1"/>
</dbReference>
<evidence type="ECO:0000256" key="3">
    <source>
        <dbReference type="ARBA" id="ARBA00022729"/>
    </source>
</evidence>
<dbReference type="GeneTree" id="ENSGT00520000055993"/>
<dbReference type="PaxDb" id="10116-ENSRNOP00000064492"/>
<accession>A0A0G2KAL6</accession>
<feature type="domain" description="Fibronectin type-III" evidence="9">
    <location>
        <begin position="222"/>
        <end position="334"/>
    </location>
</feature>
<dbReference type="PANTHER" id="PTHR23037:SF46">
    <property type="entry name" value="INTERLEUKIN 5 RECEPTOR SUBUNIT ALPHA"/>
    <property type="match status" value="1"/>
</dbReference>
<reference evidence="10" key="2">
    <citation type="submission" date="2025-08" db="UniProtKB">
        <authorList>
            <consortium name="Ensembl"/>
        </authorList>
    </citation>
    <scope>IDENTIFICATION</scope>
    <source>
        <strain evidence="10">Brown Norway</strain>
    </source>
</reference>
<keyword evidence="7" id="KW-0325">Glycoprotein</keyword>
<evidence type="ECO:0007829" key="13">
    <source>
        <dbReference type="PeptideAtlas" id="A0A0G2KAL6"/>
    </source>
</evidence>
<dbReference type="VEuPathDB" id="HostDB:ENSRNOG00000049782"/>
<dbReference type="Bgee" id="ENSRNOG00000049782">
    <property type="expression patterns" value="Expressed in spleen and 19 other cell types or tissues"/>
</dbReference>
<sequence>MSIIPLPQLLALLCCCGLAAATQGPTDPSTPPNLGLAHFHNLTFDPGTWTLSWACGGHDGAVMSCTVIDQEAGIRRRVRSRGCRCRFQPMELHRGVDLEVAGDKGHAQVHQTLRFENEGAPGSGAENLTCEILAAHFLCCYWAVGPAAPDDIRYSLRVLNATGHEVASCSAAPGTPPTRCQADDLTHLPRLAYIVVTGQSRTGLVRFLDAVVNTKGIERLGPPDNVSASCNFSHCTITWAPPPTWAPMTEQDFRFEIEWKSCPPLSSSTQKAEPSSIAQKVVIAGREDNAFAFPSPAPRGRLWVRVRAGDTRSDRWSDWSPALELGSEATTPPRALVLAASSCAALLCALALGAACRRLALSRRLLPPIPGIRDRVSDDERVNSETLRKDLLRP</sequence>
<dbReference type="GO" id="GO:0051916">
    <property type="term" value="F:granulocyte colony-stimulating factor binding"/>
    <property type="evidence" value="ECO:0000266"/>
    <property type="project" value="RGD"/>
</dbReference>
<keyword evidence="3 8" id="KW-0732">Signal</keyword>
<dbReference type="InterPro" id="IPR003961">
    <property type="entry name" value="FN3_dom"/>
</dbReference>
<dbReference type="InterPro" id="IPR015321">
    <property type="entry name" value="TypeI_recpt_CBD"/>
</dbReference>
<evidence type="ECO:0000256" key="4">
    <source>
        <dbReference type="ARBA" id="ARBA00022989"/>
    </source>
</evidence>
<evidence type="ECO:0000256" key="7">
    <source>
        <dbReference type="ARBA" id="ARBA00023180"/>
    </source>
</evidence>
<evidence type="ECO:0000256" key="5">
    <source>
        <dbReference type="ARBA" id="ARBA00023136"/>
    </source>
</evidence>
<evidence type="ECO:0000313" key="12">
    <source>
        <dbReference type="RGD" id="1594330"/>
    </source>
</evidence>
<dbReference type="FunCoup" id="A0A0G2KAL6">
    <property type="interactions" value="65"/>
</dbReference>
<evidence type="ECO:0000259" key="9">
    <source>
        <dbReference type="PROSITE" id="PS50853"/>
    </source>
</evidence>
<evidence type="ECO:0000256" key="1">
    <source>
        <dbReference type="ARBA" id="ARBA00004479"/>
    </source>
</evidence>
<dbReference type="Ensembl" id="ENSRNOT00000077243.3">
    <property type="protein sequence ID" value="ENSRNOP00000075442.2"/>
    <property type="gene ID" value="ENSRNOG00000049782.4"/>
</dbReference>
<dbReference type="InterPro" id="IPR013783">
    <property type="entry name" value="Ig-like_fold"/>
</dbReference>
<protein>
    <submittedName>
        <fullName evidence="10">Colony stimulating factor 2 receptor subunit alpha</fullName>
    </submittedName>
</protein>
<dbReference type="GeneID" id="652957"/>
<dbReference type="eggNOG" id="ENOG502RZVR">
    <property type="taxonomic scope" value="Eukaryota"/>
</dbReference>
<dbReference type="RefSeq" id="XP_017454861.2">
    <property type="nucleotide sequence ID" value="XM_017599372.3"/>
</dbReference>
<dbReference type="GlyGen" id="A0A0G2KAL6">
    <property type="glycosylation" value="1 site"/>
</dbReference>
<keyword evidence="4" id="KW-1133">Transmembrane helix</keyword>
<dbReference type="CTD" id="1438"/>
<dbReference type="RGD" id="1594330">
    <property type="gene designation" value="Csf2ra"/>
</dbReference>
<dbReference type="InterPro" id="IPR003532">
    <property type="entry name" value="Short_hematopoietin_rcpt_2_CS"/>
</dbReference>
<proteinExistence type="evidence at protein level"/>
<dbReference type="OrthoDB" id="9835959at2759"/>
<keyword evidence="2" id="KW-0812">Transmembrane</keyword>
<reference evidence="10" key="1">
    <citation type="submission" date="2024-01" db="EMBL/GenBank/DDBJ databases">
        <title>GRCr8: a new rat reference genome assembly contstructed from accurate long reads and long range scaffolding.</title>
        <authorList>
            <person name="Doris P.A."/>
            <person name="Kalbfleisch T."/>
            <person name="Li K."/>
            <person name="Howe K."/>
            <person name="Wood J."/>
        </authorList>
    </citation>
    <scope>NUCLEOTIDE SEQUENCE [LARGE SCALE GENOMIC DNA]</scope>
    <source>
        <strain evidence="10">Brown Norway</strain>
    </source>
</reference>
<keyword evidence="5" id="KW-0472">Membrane</keyword>
<feature type="chain" id="PRO_5035152678" evidence="8">
    <location>
        <begin position="22"/>
        <end position="394"/>
    </location>
</feature>
<keyword evidence="6" id="KW-0675">Receptor</keyword>
<dbReference type="AlphaFoldDB" id="A0A0G2KAL6"/>
<dbReference type="PANTHER" id="PTHR23037">
    <property type="entry name" value="CYTOKINE RECEPTOR"/>
    <property type="match status" value="1"/>
</dbReference>
<dbReference type="OMA" id="NWRKMEL"/>
<evidence type="ECO:0000313" key="11">
    <source>
        <dbReference type="Proteomes" id="UP000002494"/>
    </source>
</evidence>
<keyword evidence="11" id="KW-1185">Reference proteome</keyword>
<dbReference type="GO" id="GO:0007259">
    <property type="term" value="P:cell surface receptor signaling pathway via JAK-STAT"/>
    <property type="evidence" value="ECO:0000266"/>
    <property type="project" value="RGD"/>
</dbReference>
<dbReference type="GO" id="GO:0004902">
    <property type="term" value="F:granulocyte colony-stimulating factor receptor activity"/>
    <property type="evidence" value="ECO:0000266"/>
    <property type="project" value="RGD"/>
</dbReference>
<dbReference type="GO" id="GO:0005886">
    <property type="term" value="C:plasma membrane"/>
    <property type="evidence" value="ECO:0000266"/>
    <property type="project" value="RGD"/>
</dbReference>
<dbReference type="PROSITE" id="PS01356">
    <property type="entry name" value="HEMATOPO_REC_S_F2"/>
    <property type="match status" value="1"/>
</dbReference>
<dbReference type="InterPro" id="IPR040907">
    <property type="entry name" value="IL3Ra_N"/>
</dbReference>
<dbReference type="GO" id="GO:0030526">
    <property type="term" value="C:granulocyte macrophage colony-stimulating factor receptor complex"/>
    <property type="evidence" value="ECO:0000266"/>
    <property type="project" value="RGD"/>
</dbReference>
<keyword evidence="13" id="KW-1267">Proteomics identification</keyword>
<name>A0A0G2KAL6_RAT</name>
<dbReference type="Gene3D" id="2.60.40.10">
    <property type="entry name" value="Immunoglobulins"/>
    <property type="match status" value="2"/>
</dbReference>
<dbReference type="GO" id="GO:0045471">
    <property type="term" value="P:response to ethanol"/>
    <property type="evidence" value="ECO:0000270"/>
    <property type="project" value="RGD"/>
</dbReference>
<dbReference type="GO" id="GO:0038157">
    <property type="term" value="P:granulocyte-macrophage colony-stimulating factor signaling pathway"/>
    <property type="evidence" value="ECO:0000266"/>
    <property type="project" value="RGD"/>
</dbReference>
<reference evidence="10" key="3">
    <citation type="submission" date="2025-09" db="UniProtKB">
        <authorList>
            <consortium name="Ensembl"/>
        </authorList>
    </citation>
    <scope>IDENTIFICATION</scope>
    <source>
        <strain evidence="10">Brown Norway</strain>
    </source>
</reference>
<evidence type="ECO:0000256" key="2">
    <source>
        <dbReference type="ARBA" id="ARBA00022692"/>
    </source>
</evidence>
<evidence type="ECO:0000313" key="10">
    <source>
        <dbReference type="Ensembl" id="ENSRNOP00000075442.2"/>
    </source>
</evidence>
<dbReference type="SUPFAM" id="SSF49265">
    <property type="entry name" value="Fibronectin type III"/>
    <property type="match status" value="2"/>
</dbReference>
<evidence type="ECO:0000256" key="6">
    <source>
        <dbReference type="ARBA" id="ARBA00023170"/>
    </source>
</evidence>
<dbReference type="Proteomes" id="UP000002494">
    <property type="component" value="Chromosome 14"/>
</dbReference>